<name>X1FWV6_9ZZZZ</name>
<sequence length="50" mass="6003">MAADKPIFNVNRTKLPRARSSYIMQRWYRGFTWRYRGYKGGDIKILCGIF</sequence>
<gene>
    <name evidence="1" type="ORF">S03H2_17789</name>
</gene>
<protein>
    <submittedName>
        <fullName evidence="1">Uncharacterized protein</fullName>
    </submittedName>
</protein>
<dbReference type="AlphaFoldDB" id="X1FWV6"/>
<evidence type="ECO:0000313" key="1">
    <source>
        <dbReference type="EMBL" id="GAH33829.1"/>
    </source>
</evidence>
<reference evidence="1" key="1">
    <citation type="journal article" date="2014" name="Front. Microbiol.">
        <title>High frequency of phylogenetically diverse reductive dehalogenase-homologous genes in deep subseafloor sedimentary metagenomes.</title>
        <authorList>
            <person name="Kawai M."/>
            <person name="Futagami T."/>
            <person name="Toyoda A."/>
            <person name="Takaki Y."/>
            <person name="Nishi S."/>
            <person name="Hori S."/>
            <person name="Arai W."/>
            <person name="Tsubouchi T."/>
            <person name="Morono Y."/>
            <person name="Uchiyama I."/>
            <person name="Ito T."/>
            <person name="Fujiyama A."/>
            <person name="Inagaki F."/>
            <person name="Takami H."/>
        </authorList>
    </citation>
    <scope>NUCLEOTIDE SEQUENCE</scope>
    <source>
        <strain evidence="1">Expedition CK06-06</strain>
    </source>
</reference>
<organism evidence="1">
    <name type="scientific">marine sediment metagenome</name>
    <dbReference type="NCBI Taxonomy" id="412755"/>
    <lineage>
        <taxon>unclassified sequences</taxon>
        <taxon>metagenomes</taxon>
        <taxon>ecological metagenomes</taxon>
    </lineage>
</organism>
<dbReference type="EMBL" id="BARU01009196">
    <property type="protein sequence ID" value="GAH33829.1"/>
    <property type="molecule type" value="Genomic_DNA"/>
</dbReference>
<accession>X1FWV6</accession>
<comment type="caution">
    <text evidence="1">The sequence shown here is derived from an EMBL/GenBank/DDBJ whole genome shotgun (WGS) entry which is preliminary data.</text>
</comment>
<proteinExistence type="predicted"/>